<sequence length="301" mass="33647">MEEKNMHLTATVSAFVLAFLSQSGVQGQKSWSVTYSPSKICAIKGSTVELQCNYTYPSKTEDTVTEVKNLKWFTKGENTDPVDLKTDQDYVGRVEYKDGCTIEIRDVRETDSAVYKIRFITNHQHGKYTGLPGVHLFVSAFELHVIKSERRQNHTWTEMKCKSSCLPDQHPYTWIKNGKEILPGTSSSFSFTFSDTDHISCAAPGYEKFPSPSVYMPKLPSVSLGSSGEILEGSSITLICTSDANPAANYTWYKRNVPDPLGKDSQLVFKSVQSSDTGKYFCKADNMLKMITSEDISVDVE</sequence>
<dbReference type="Proteomes" id="UP001469553">
    <property type="component" value="Unassembled WGS sequence"/>
</dbReference>
<evidence type="ECO:0000256" key="1">
    <source>
        <dbReference type="SAM" id="SignalP"/>
    </source>
</evidence>
<dbReference type="Pfam" id="PF13927">
    <property type="entry name" value="Ig_3"/>
    <property type="match status" value="1"/>
</dbReference>
<feature type="signal peptide" evidence="1">
    <location>
        <begin position="1"/>
        <end position="27"/>
    </location>
</feature>
<keyword evidence="1" id="KW-0732">Signal</keyword>
<feature type="non-terminal residue" evidence="3">
    <location>
        <position position="301"/>
    </location>
</feature>
<name>A0ABV0YPV9_9TELE</name>
<proteinExistence type="predicted"/>
<evidence type="ECO:0000313" key="3">
    <source>
        <dbReference type="EMBL" id="MEQ2295899.1"/>
    </source>
</evidence>
<dbReference type="PROSITE" id="PS50835">
    <property type="entry name" value="IG_LIKE"/>
    <property type="match status" value="2"/>
</dbReference>
<organism evidence="3 4">
    <name type="scientific">Ameca splendens</name>
    <dbReference type="NCBI Taxonomy" id="208324"/>
    <lineage>
        <taxon>Eukaryota</taxon>
        <taxon>Metazoa</taxon>
        <taxon>Chordata</taxon>
        <taxon>Craniata</taxon>
        <taxon>Vertebrata</taxon>
        <taxon>Euteleostomi</taxon>
        <taxon>Actinopterygii</taxon>
        <taxon>Neopterygii</taxon>
        <taxon>Teleostei</taxon>
        <taxon>Neoteleostei</taxon>
        <taxon>Acanthomorphata</taxon>
        <taxon>Ovalentaria</taxon>
        <taxon>Atherinomorphae</taxon>
        <taxon>Cyprinodontiformes</taxon>
        <taxon>Goodeidae</taxon>
        <taxon>Ameca</taxon>
    </lineage>
</organism>
<keyword evidence="4" id="KW-1185">Reference proteome</keyword>
<reference evidence="3 4" key="1">
    <citation type="submission" date="2021-06" db="EMBL/GenBank/DDBJ databases">
        <authorList>
            <person name="Palmer J.M."/>
        </authorList>
    </citation>
    <scope>NUCLEOTIDE SEQUENCE [LARGE SCALE GENOMIC DNA]</scope>
    <source>
        <strain evidence="3 4">AS_MEX2019</strain>
        <tissue evidence="3">Muscle</tissue>
    </source>
</reference>
<feature type="domain" description="Ig-like" evidence="2">
    <location>
        <begin position="132"/>
        <end position="203"/>
    </location>
</feature>
<dbReference type="InterPro" id="IPR003598">
    <property type="entry name" value="Ig_sub2"/>
</dbReference>
<dbReference type="InterPro" id="IPR036179">
    <property type="entry name" value="Ig-like_dom_sf"/>
</dbReference>
<dbReference type="PANTHER" id="PTHR46013">
    <property type="entry name" value="VASCULAR CELL ADHESION MOLECULE 1"/>
    <property type="match status" value="1"/>
</dbReference>
<feature type="chain" id="PRO_5046946805" description="Ig-like domain-containing protein" evidence="1">
    <location>
        <begin position="28"/>
        <end position="301"/>
    </location>
</feature>
<dbReference type="SUPFAM" id="SSF48726">
    <property type="entry name" value="Immunoglobulin"/>
    <property type="match status" value="2"/>
</dbReference>
<dbReference type="SMART" id="SM00409">
    <property type="entry name" value="IG"/>
    <property type="match status" value="2"/>
</dbReference>
<accession>A0ABV0YPV9</accession>
<dbReference type="EMBL" id="JAHRIP010039172">
    <property type="protein sequence ID" value="MEQ2295899.1"/>
    <property type="molecule type" value="Genomic_DNA"/>
</dbReference>
<evidence type="ECO:0000259" key="2">
    <source>
        <dbReference type="PROSITE" id="PS50835"/>
    </source>
</evidence>
<evidence type="ECO:0000313" key="4">
    <source>
        <dbReference type="Proteomes" id="UP001469553"/>
    </source>
</evidence>
<comment type="caution">
    <text evidence="3">The sequence shown here is derived from an EMBL/GenBank/DDBJ whole genome shotgun (WGS) entry which is preliminary data.</text>
</comment>
<feature type="domain" description="Ig-like" evidence="2">
    <location>
        <begin position="217"/>
        <end position="297"/>
    </location>
</feature>
<protein>
    <recommendedName>
        <fullName evidence="2">Ig-like domain-containing protein</fullName>
    </recommendedName>
</protein>
<dbReference type="PANTHER" id="PTHR46013:SF4">
    <property type="entry name" value="B-CELL RECEPTOR CD22-RELATED"/>
    <property type="match status" value="1"/>
</dbReference>
<dbReference type="InterPro" id="IPR013783">
    <property type="entry name" value="Ig-like_fold"/>
</dbReference>
<dbReference type="InterPro" id="IPR003599">
    <property type="entry name" value="Ig_sub"/>
</dbReference>
<dbReference type="CDD" id="cd00096">
    <property type="entry name" value="Ig"/>
    <property type="match status" value="1"/>
</dbReference>
<gene>
    <name evidence="3" type="ORF">AMECASPLE_019323</name>
</gene>
<dbReference type="InterPro" id="IPR007110">
    <property type="entry name" value="Ig-like_dom"/>
</dbReference>
<dbReference type="Gene3D" id="2.60.40.10">
    <property type="entry name" value="Immunoglobulins"/>
    <property type="match status" value="2"/>
</dbReference>
<dbReference type="SMART" id="SM00408">
    <property type="entry name" value="IGc2"/>
    <property type="match status" value="1"/>
</dbReference>